<feature type="region of interest" description="Disordered" evidence="1">
    <location>
        <begin position="1"/>
        <end position="255"/>
    </location>
</feature>
<protein>
    <submittedName>
        <fullName evidence="2">Uncharacterized protein</fullName>
    </submittedName>
</protein>
<feature type="compositionally biased region" description="Polar residues" evidence="1">
    <location>
        <begin position="99"/>
        <end position="118"/>
    </location>
</feature>
<reference evidence="2" key="1">
    <citation type="journal article" date="2020" name="Fungal Divers.">
        <title>Resolving the Mortierellaceae phylogeny through synthesis of multi-gene phylogenetics and phylogenomics.</title>
        <authorList>
            <person name="Vandepol N."/>
            <person name="Liber J."/>
            <person name="Desiro A."/>
            <person name="Na H."/>
            <person name="Kennedy M."/>
            <person name="Barry K."/>
            <person name="Grigoriev I.V."/>
            <person name="Miller A.N."/>
            <person name="O'Donnell K."/>
            <person name="Stajich J.E."/>
            <person name="Bonito G."/>
        </authorList>
    </citation>
    <scope>NUCLEOTIDE SEQUENCE</scope>
    <source>
        <strain evidence="2">NRRL 2769</strain>
    </source>
</reference>
<feature type="compositionally biased region" description="Basic and acidic residues" evidence="1">
    <location>
        <begin position="9"/>
        <end position="65"/>
    </location>
</feature>
<dbReference type="Proteomes" id="UP000703661">
    <property type="component" value="Unassembled WGS sequence"/>
</dbReference>
<sequence>MAKTKPRVLSKEETDKIRQQFGDYRADSERQDRHTNVSSERKEKLVYTETDGQHARDHLRDREPPMDATSGSDSDSSTDDDEVNEMRRSASRSGASVSTFTSANLLNRSKTIASTGINSRGPREINRRSATYLDANIGSSSNSNGNSGATYNGGAQSTKDTTLRHHSSSGSLRSVARLGDQRRSVTLRSERKDDSRVVGDMKEEVSDKQELPLAGITTNSKESVPPPSSQPLSQQEQPSHRDLPHSSVTLSHPPAAYKVPTESPASIAMGLLPIATSKTIVDEEGGDWGLQAQPRRYNSVKLGMTGVTGVTRRAIGRPIERGHGVERGPEDCV</sequence>
<organism evidence="2 3">
    <name type="scientific">Entomortierella chlamydospora</name>
    <dbReference type="NCBI Taxonomy" id="101097"/>
    <lineage>
        <taxon>Eukaryota</taxon>
        <taxon>Fungi</taxon>
        <taxon>Fungi incertae sedis</taxon>
        <taxon>Mucoromycota</taxon>
        <taxon>Mortierellomycotina</taxon>
        <taxon>Mortierellomycetes</taxon>
        <taxon>Mortierellales</taxon>
        <taxon>Mortierellaceae</taxon>
        <taxon>Entomortierella</taxon>
    </lineage>
</organism>
<accession>A0A9P6MEZ2</accession>
<feature type="compositionally biased region" description="Basic and acidic residues" evidence="1">
    <location>
        <begin position="179"/>
        <end position="210"/>
    </location>
</feature>
<dbReference type="AlphaFoldDB" id="A0A9P6MEZ2"/>
<evidence type="ECO:0000313" key="3">
    <source>
        <dbReference type="Proteomes" id="UP000703661"/>
    </source>
</evidence>
<gene>
    <name evidence="2" type="ORF">BGZ80_007213</name>
</gene>
<proteinExistence type="predicted"/>
<name>A0A9P6MEZ2_9FUNG</name>
<keyword evidence="3" id="KW-1185">Reference proteome</keyword>
<evidence type="ECO:0000256" key="1">
    <source>
        <dbReference type="SAM" id="MobiDB-lite"/>
    </source>
</evidence>
<evidence type="ECO:0000313" key="2">
    <source>
        <dbReference type="EMBL" id="KAF9996561.1"/>
    </source>
</evidence>
<feature type="compositionally biased region" description="Low complexity" evidence="1">
    <location>
        <begin position="135"/>
        <end position="155"/>
    </location>
</feature>
<dbReference type="EMBL" id="JAAAID010003656">
    <property type="protein sequence ID" value="KAF9996561.1"/>
    <property type="molecule type" value="Genomic_DNA"/>
</dbReference>
<comment type="caution">
    <text evidence="2">The sequence shown here is derived from an EMBL/GenBank/DDBJ whole genome shotgun (WGS) entry which is preliminary data.</text>
</comment>